<comment type="caution">
    <text evidence="1">The sequence shown here is derived from an EMBL/GenBank/DDBJ whole genome shotgun (WGS) entry which is preliminary data.</text>
</comment>
<dbReference type="EMBL" id="JBHTCO010000010">
    <property type="protein sequence ID" value="MFC7393104.1"/>
    <property type="molecule type" value="Genomic_DNA"/>
</dbReference>
<sequence length="48" mass="5903">MSQIKDELKALLNQDPENLTYKGKLRIYELRQLLKNYKREFYQSKLLK</sequence>
<dbReference type="RefSeq" id="WP_380965553.1">
    <property type="nucleotide sequence ID" value="NZ_JBHTCO010000010.1"/>
</dbReference>
<name>A0ABW2PVG2_9BACL</name>
<accession>A0ABW2PVG2</accession>
<organism evidence="1 2">
    <name type="scientific">Scopulibacillus cellulosilyticus</name>
    <dbReference type="NCBI Taxonomy" id="2665665"/>
    <lineage>
        <taxon>Bacteria</taxon>
        <taxon>Bacillati</taxon>
        <taxon>Bacillota</taxon>
        <taxon>Bacilli</taxon>
        <taxon>Bacillales</taxon>
        <taxon>Sporolactobacillaceae</taxon>
        <taxon>Scopulibacillus</taxon>
    </lineage>
</organism>
<protein>
    <recommendedName>
        <fullName evidence="3">Fur-regulated basic protein A</fullName>
    </recommendedName>
</protein>
<evidence type="ECO:0000313" key="1">
    <source>
        <dbReference type="EMBL" id="MFC7393104.1"/>
    </source>
</evidence>
<gene>
    <name evidence="1" type="ORF">ACFQRG_09020</name>
</gene>
<evidence type="ECO:0008006" key="3">
    <source>
        <dbReference type="Google" id="ProtNLM"/>
    </source>
</evidence>
<keyword evidence="2" id="KW-1185">Reference proteome</keyword>
<dbReference type="Proteomes" id="UP001596505">
    <property type="component" value="Unassembled WGS sequence"/>
</dbReference>
<reference evidence="2" key="1">
    <citation type="journal article" date="2019" name="Int. J. Syst. Evol. Microbiol.">
        <title>The Global Catalogue of Microorganisms (GCM) 10K type strain sequencing project: providing services to taxonomists for standard genome sequencing and annotation.</title>
        <authorList>
            <consortium name="The Broad Institute Genomics Platform"/>
            <consortium name="The Broad Institute Genome Sequencing Center for Infectious Disease"/>
            <person name="Wu L."/>
            <person name="Ma J."/>
        </authorList>
    </citation>
    <scope>NUCLEOTIDE SEQUENCE [LARGE SCALE GENOMIC DNA]</scope>
    <source>
        <strain evidence="2">CGMCC 1.16305</strain>
    </source>
</reference>
<evidence type="ECO:0000313" key="2">
    <source>
        <dbReference type="Proteomes" id="UP001596505"/>
    </source>
</evidence>
<proteinExistence type="predicted"/>